<dbReference type="PROSITE" id="PS51892">
    <property type="entry name" value="SUBTILASE"/>
    <property type="match status" value="1"/>
</dbReference>
<dbReference type="InterPro" id="IPR000209">
    <property type="entry name" value="Peptidase_S8/S53_dom"/>
</dbReference>
<evidence type="ECO:0000256" key="7">
    <source>
        <dbReference type="RuleBase" id="RU003355"/>
    </source>
</evidence>
<keyword evidence="10" id="KW-1185">Reference proteome</keyword>
<dbReference type="InterPro" id="IPR036852">
    <property type="entry name" value="Peptidase_S8/S53_dom_sf"/>
</dbReference>
<evidence type="ECO:0000256" key="1">
    <source>
        <dbReference type="ARBA" id="ARBA00011073"/>
    </source>
</evidence>
<dbReference type="PANTHER" id="PTHR43806">
    <property type="entry name" value="PEPTIDASE S8"/>
    <property type="match status" value="1"/>
</dbReference>
<dbReference type="AlphaFoldDB" id="A0A7Z9BSD3"/>
<dbReference type="PANTHER" id="PTHR43806:SF11">
    <property type="entry name" value="CEREVISIN-RELATED"/>
    <property type="match status" value="1"/>
</dbReference>
<dbReference type="OrthoDB" id="9798386at2"/>
<feature type="domain" description="Peptidase S8/S53" evidence="8">
    <location>
        <begin position="157"/>
        <end position="431"/>
    </location>
</feature>
<reference evidence="9" key="1">
    <citation type="submission" date="2019-10" db="EMBL/GenBank/DDBJ databases">
        <authorList>
            <consortium name="Genoscope - CEA"/>
            <person name="William W."/>
        </authorList>
    </citation>
    <scope>NUCLEOTIDE SEQUENCE [LARGE SCALE GENOMIC DNA]</scope>
    <source>
        <strain evidence="9">BBR_PRJEB10994</strain>
    </source>
</reference>
<evidence type="ECO:0000256" key="6">
    <source>
        <dbReference type="PROSITE-ProRule" id="PRU01240"/>
    </source>
</evidence>
<dbReference type="Pfam" id="PF00082">
    <property type="entry name" value="Peptidase_S8"/>
    <property type="match status" value="1"/>
</dbReference>
<comment type="similarity">
    <text evidence="1 6 7">Belongs to the peptidase S8 family.</text>
</comment>
<evidence type="ECO:0000313" key="10">
    <source>
        <dbReference type="Proteomes" id="UP000182190"/>
    </source>
</evidence>
<dbReference type="SUPFAM" id="SSF52743">
    <property type="entry name" value="Subtilisin-like"/>
    <property type="match status" value="1"/>
</dbReference>
<dbReference type="EMBL" id="CZCS02000185">
    <property type="protein sequence ID" value="VXD19440.1"/>
    <property type="molecule type" value="Genomic_DNA"/>
</dbReference>
<dbReference type="InterPro" id="IPR023828">
    <property type="entry name" value="Peptidase_S8_Ser-AS"/>
</dbReference>
<evidence type="ECO:0000256" key="4">
    <source>
        <dbReference type="ARBA" id="ARBA00022825"/>
    </source>
</evidence>
<keyword evidence="2 6" id="KW-0645">Protease</keyword>
<evidence type="ECO:0000313" key="9">
    <source>
        <dbReference type="EMBL" id="VXD19440.1"/>
    </source>
</evidence>
<evidence type="ECO:0000259" key="8">
    <source>
        <dbReference type="Pfam" id="PF00082"/>
    </source>
</evidence>
<dbReference type="PROSITE" id="PS00138">
    <property type="entry name" value="SUBTILASE_SER"/>
    <property type="match status" value="1"/>
</dbReference>
<dbReference type="PRINTS" id="PR00723">
    <property type="entry name" value="SUBTILISIN"/>
</dbReference>
<feature type="active site" description="Charge relay system" evidence="5 6">
    <location>
        <position position="204"/>
    </location>
</feature>
<comment type="caution">
    <text evidence="9">The sequence shown here is derived from an EMBL/GenBank/DDBJ whole genome shotgun (WGS) entry which is preliminary data.</text>
</comment>
<sequence length="443" mass="47834">MTNKFKISPAFEPFLAHSQPNSKKDAIVIYRGLVAPGSMPQPGTAAYFDTLKKQEQSNLSIANKIIQDYQTKTNQSFYAEPVGQGSLPIAQIEVSRQSLPILAEHPDVMAILPNQKIHLIQPKEIDYSGLQKQEEQDKLTWGLKRLEIPKVWETTQGKNVTVAVLDSGVHGDHPALKGRVKDFIVIDPLGRRITATPSFDSGQHGTHVCGTIAGGKTEEGLSIGVAPQADLIVAAVLVGDATLLTLIEGISWAVEKGAKIINMSLGFSYYEPLFPQVFDILVNQYGILPVVAIGNENHGNTSSPGNAYNSFSVGAVELTEGDNLGITFFSSGASLVFPSDSPNAWVTKPDVSAPGAQIYSCIPPVKMDNGVFQYTYMDGTSMATPHIAGIAALLMSAYPQAPLSKIIDVLKKTAYHPGGEEQRPDNRWGWGMVRPLEALNALK</sequence>
<dbReference type="GO" id="GO:0004252">
    <property type="term" value="F:serine-type endopeptidase activity"/>
    <property type="evidence" value="ECO:0007669"/>
    <property type="project" value="UniProtKB-UniRule"/>
</dbReference>
<proteinExistence type="inferred from homology"/>
<dbReference type="InterPro" id="IPR022398">
    <property type="entry name" value="Peptidase_S8_His-AS"/>
</dbReference>
<organism evidence="9 10">
    <name type="scientific">Planktothrix paucivesiculata PCC 9631</name>
    <dbReference type="NCBI Taxonomy" id="671071"/>
    <lineage>
        <taxon>Bacteria</taxon>
        <taxon>Bacillati</taxon>
        <taxon>Cyanobacteriota</taxon>
        <taxon>Cyanophyceae</taxon>
        <taxon>Oscillatoriophycideae</taxon>
        <taxon>Oscillatoriales</taxon>
        <taxon>Microcoleaceae</taxon>
        <taxon>Planktothrix</taxon>
    </lineage>
</organism>
<feature type="active site" description="Charge relay system" evidence="5 6">
    <location>
        <position position="381"/>
    </location>
</feature>
<dbReference type="RefSeq" id="WP_083618226.1">
    <property type="nucleotide sequence ID" value="NZ_LR735004.1"/>
</dbReference>
<gene>
    <name evidence="9" type="ORF">PL9631_450030</name>
</gene>
<protein>
    <recommendedName>
        <fullName evidence="8">Peptidase S8/S53 domain-containing protein</fullName>
    </recommendedName>
</protein>
<dbReference type="Gene3D" id="3.40.50.200">
    <property type="entry name" value="Peptidase S8/S53 domain"/>
    <property type="match status" value="1"/>
</dbReference>
<dbReference type="InterPro" id="IPR023827">
    <property type="entry name" value="Peptidase_S8_Asp-AS"/>
</dbReference>
<dbReference type="GO" id="GO:0006508">
    <property type="term" value="P:proteolysis"/>
    <property type="evidence" value="ECO:0007669"/>
    <property type="project" value="UniProtKB-KW"/>
</dbReference>
<dbReference type="PROSITE" id="PS00136">
    <property type="entry name" value="SUBTILASE_ASP"/>
    <property type="match status" value="1"/>
</dbReference>
<dbReference type="InterPro" id="IPR050131">
    <property type="entry name" value="Peptidase_S8_subtilisin-like"/>
</dbReference>
<evidence type="ECO:0000256" key="2">
    <source>
        <dbReference type="ARBA" id="ARBA00022670"/>
    </source>
</evidence>
<keyword evidence="3 6" id="KW-0378">Hydrolase</keyword>
<dbReference type="InterPro" id="IPR015500">
    <property type="entry name" value="Peptidase_S8_subtilisin-rel"/>
</dbReference>
<dbReference type="PROSITE" id="PS00137">
    <property type="entry name" value="SUBTILASE_HIS"/>
    <property type="match status" value="1"/>
</dbReference>
<keyword evidence="4 6" id="KW-0720">Serine protease</keyword>
<feature type="active site" description="Charge relay system" evidence="5 6">
    <location>
        <position position="166"/>
    </location>
</feature>
<name>A0A7Z9BSD3_9CYAN</name>
<dbReference type="CDD" id="cd07490">
    <property type="entry name" value="Peptidases_S8_6"/>
    <property type="match status" value="1"/>
</dbReference>
<accession>A0A7Z9BSD3</accession>
<evidence type="ECO:0000256" key="3">
    <source>
        <dbReference type="ARBA" id="ARBA00022801"/>
    </source>
</evidence>
<dbReference type="InterPro" id="IPR034190">
    <property type="entry name" value="Peptidase_S8_6"/>
</dbReference>
<evidence type="ECO:0000256" key="5">
    <source>
        <dbReference type="PIRSR" id="PIRSR615500-1"/>
    </source>
</evidence>
<dbReference type="Proteomes" id="UP000182190">
    <property type="component" value="Unassembled WGS sequence"/>
</dbReference>